<sequence>MHRCRTSSRSRSRSRSSYKQGTRRLLEFSLNATWDPTGKLGNHSVELNWAELQRRHRSSRKSRSRSKSSSRSTEPTRTRSRKPTTATSSTHDVDINDLVAITNKSATRTLTDPDFAGTPGPPEKLPSTNDGYRYPAVKCSSSNSRSTTDVYRNSPRSTKTRTCTKSCCTSAISPISVSQMVRLVSVDLRVAFFEWPGLIVRKQVVREIRNDLTVLEVLQHLIRCAGIRLE</sequence>
<dbReference type="AlphaFoldDB" id="A0A7E4UYU1"/>
<accession>A0A7E4UYU1</accession>
<protein>
    <submittedName>
        <fullName evidence="3">Uncharacterized protein</fullName>
    </submittedName>
</protein>
<feature type="compositionally biased region" description="Basic residues" evidence="1">
    <location>
        <begin position="54"/>
        <end position="68"/>
    </location>
</feature>
<name>A0A7E4UYU1_PANRE</name>
<feature type="region of interest" description="Disordered" evidence="1">
    <location>
        <begin position="53"/>
        <end position="93"/>
    </location>
</feature>
<evidence type="ECO:0000313" key="3">
    <source>
        <dbReference type="WBParaSite" id="Pan_g14409.t1"/>
    </source>
</evidence>
<feature type="compositionally biased region" description="Basic residues" evidence="1">
    <location>
        <begin position="1"/>
        <end position="16"/>
    </location>
</feature>
<reference evidence="3" key="2">
    <citation type="submission" date="2020-10" db="UniProtKB">
        <authorList>
            <consortium name="WormBaseParasite"/>
        </authorList>
    </citation>
    <scope>IDENTIFICATION</scope>
</reference>
<dbReference type="Proteomes" id="UP000492821">
    <property type="component" value="Unassembled WGS sequence"/>
</dbReference>
<dbReference type="WBParaSite" id="Pan_g14409.t1">
    <property type="protein sequence ID" value="Pan_g14409.t1"/>
    <property type="gene ID" value="Pan_g14409"/>
</dbReference>
<evidence type="ECO:0000313" key="2">
    <source>
        <dbReference type="Proteomes" id="UP000492821"/>
    </source>
</evidence>
<reference evidence="2" key="1">
    <citation type="journal article" date="2013" name="Genetics">
        <title>The draft genome and transcriptome of Panagrellus redivivus are shaped by the harsh demands of a free-living lifestyle.</title>
        <authorList>
            <person name="Srinivasan J."/>
            <person name="Dillman A.R."/>
            <person name="Macchietto M.G."/>
            <person name="Heikkinen L."/>
            <person name="Lakso M."/>
            <person name="Fracchia K.M."/>
            <person name="Antoshechkin I."/>
            <person name="Mortazavi A."/>
            <person name="Wong G."/>
            <person name="Sternberg P.W."/>
        </authorList>
    </citation>
    <scope>NUCLEOTIDE SEQUENCE [LARGE SCALE GENOMIC DNA]</scope>
    <source>
        <strain evidence="2">MT8872</strain>
    </source>
</reference>
<evidence type="ECO:0000256" key="1">
    <source>
        <dbReference type="SAM" id="MobiDB-lite"/>
    </source>
</evidence>
<feature type="compositionally biased region" description="Polar residues" evidence="1">
    <location>
        <begin position="139"/>
        <end position="155"/>
    </location>
</feature>
<proteinExistence type="predicted"/>
<feature type="region of interest" description="Disordered" evidence="1">
    <location>
        <begin position="109"/>
        <end position="156"/>
    </location>
</feature>
<keyword evidence="2" id="KW-1185">Reference proteome</keyword>
<feature type="region of interest" description="Disordered" evidence="1">
    <location>
        <begin position="1"/>
        <end position="21"/>
    </location>
</feature>
<organism evidence="2 3">
    <name type="scientific">Panagrellus redivivus</name>
    <name type="common">Microworm</name>
    <dbReference type="NCBI Taxonomy" id="6233"/>
    <lineage>
        <taxon>Eukaryota</taxon>
        <taxon>Metazoa</taxon>
        <taxon>Ecdysozoa</taxon>
        <taxon>Nematoda</taxon>
        <taxon>Chromadorea</taxon>
        <taxon>Rhabditida</taxon>
        <taxon>Tylenchina</taxon>
        <taxon>Panagrolaimomorpha</taxon>
        <taxon>Panagrolaimoidea</taxon>
        <taxon>Panagrolaimidae</taxon>
        <taxon>Panagrellus</taxon>
    </lineage>
</organism>